<keyword evidence="4" id="KW-0067">ATP-binding</keyword>
<proteinExistence type="predicted"/>
<evidence type="ECO:0000256" key="5">
    <source>
        <dbReference type="ARBA" id="ARBA00022989"/>
    </source>
</evidence>
<dbReference type="InterPro" id="IPR050173">
    <property type="entry name" value="ABC_transporter_C-like"/>
</dbReference>
<dbReference type="Gene3D" id="1.20.1560.10">
    <property type="entry name" value="ABC transporter type 1, transmembrane domain"/>
    <property type="match status" value="1"/>
</dbReference>
<protein>
    <recommendedName>
        <fullName evidence="9">ABC transmembrane type-1 domain-containing protein</fullName>
    </recommendedName>
</protein>
<feature type="transmembrane region" description="Helical" evidence="8">
    <location>
        <begin position="386"/>
        <end position="407"/>
    </location>
</feature>
<feature type="domain" description="ABC transmembrane type-1" evidence="9">
    <location>
        <begin position="347"/>
        <end position="657"/>
    </location>
</feature>
<comment type="caution">
    <text evidence="10">The sequence shown here is derived from an EMBL/GenBank/DDBJ whole genome shotgun (WGS) entry which is preliminary data.</text>
</comment>
<feature type="transmembrane region" description="Helical" evidence="8">
    <location>
        <begin position="231"/>
        <end position="251"/>
    </location>
</feature>
<gene>
    <name evidence="10" type="ORF">VKT23_008324</name>
</gene>
<keyword evidence="6 8" id="KW-0472">Membrane</keyword>
<dbReference type="PANTHER" id="PTHR24223">
    <property type="entry name" value="ATP-BINDING CASSETTE SUB-FAMILY C"/>
    <property type="match status" value="1"/>
</dbReference>
<evidence type="ECO:0000256" key="8">
    <source>
        <dbReference type="SAM" id="Phobius"/>
    </source>
</evidence>
<evidence type="ECO:0000256" key="4">
    <source>
        <dbReference type="ARBA" id="ARBA00022840"/>
    </source>
</evidence>
<dbReference type="PROSITE" id="PS50929">
    <property type="entry name" value="ABC_TM1F"/>
    <property type="match status" value="1"/>
</dbReference>
<evidence type="ECO:0000313" key="11">
    <source>
        <dbReference type="Proteomes" id="UP001498398"/>
    </source>
</evidence>
<feature type="compositionally biased region" description="Low complexity" evidence="7">
    <location>
        <begin position="438"/>
        <end position="449"/>
    </location>
</feature>
<evidence type="ECO:0000256" key="7">
    <source>
        <dbReference type="SAM" id="MobiDB-lite"/>
    </source>
</evidence>
<feature type="transmembrane region" description="Helical" evidence="8">
    <location>
        <begin position="38"/>
        <end position="59"/>
    </location>
</feature>
<dbReference type="CDD" id="cd18596">
    <property type="entry name" value="ABC_6TM_VMR1_D1_like"/>
    <property type="match status" value="1"/>
</dbReference>
<dbReference type="Pfam" id="PF00664">
    <property type="entry name" value="ABC_membrane"/>
    <property type="match status" value="1"/>
</dbReference>
<evidence type="ECO:0000256" key="3">
    <source>
        <dbReference type="ARBA" id="ARBA00022741"/>
    </source>
</evidence>
<dbReference type="PANTHER" id="PTHR24223:SF356">
    <property type="entry name" value="ATP-BINDING CASSETTE TRANSPORTER ABC4"/>
    <property type="match status" value="1"/>
</dbReference>
<accession>A0ABR1JIH6</accession>
<evidence type="ECO:0000313" key="10">
    <source>
        <dbReference type="EMBL" id="KAK7461892.1"/>
    </source>
</evidence>
<dbReference type="SUPFAM" id="SSF90123">
    <property type="entry name" value="ABC transporter transmembrane region"/>
    <property type="match status" value="1"/>
</dbReference>
<dbReference type="InterPro" id="IPR036640">
    <property type="entry name" value="ABC1_TM_sf"/>
</dbReference>
<keyword evidence="1" id="KW-0813">Transport</keyword>
<dbReference type="Proteomes" id="UP001498398">
    <property type="component" value="Unassembled WGS sequence"/>
</dbReference>
<keyword evidence="3" id="KW-0547">Nucleotide-binding</keyword>
<name>A0ABR1JIH6_9AGAR</name>
<feature type="transmembrane region" description="Helical" evidence="8">
    <location>
        <begin position="637"/>
        <end position="656"/>
    </location>
</feature>
<evidence type="ECO:0000256" key="6">
    <source>
        <dbReference type="ARBA" id="ARBA00023136"/>
    </source>
</evidence>
<feature type="compositionally biased region" description="Low complexity" evidence="7">
    <location>
        <begin position="480"/>
        <end position="489"/>
    </location>
</feature>
<feature type="transmembrane region" description="Helical" evidence="8">
    <location>
        <begin position="101"/>
        <end position="126"/>
    </location>
</feature>
<evidence type="ECO:0000256" key="1">
    <source>
        <dbReference type="ARBA" id="ARBA00022448"/>
    </source>
</evidence>
<feature type="compositionally biased region" description="Basic and acidic residues" evidence="7">
    <location>
        <begin position="491"/>
        <end position="502"/>
    </location>
</feature>
<feature type="transmembrane region" description="Helical" evidence="8">
    <location>
        <begin position="530"/>
        <end position="550"/>
    </location>
</feature>
<dbReference type="EMBL" id="JBANRG010000012">
    <property type="protein sequence ID" value="KAK7461892.1"/>
    <property type="molecule type" value="Genomic_DNA"/>
</dbReference>
<feature type="region of interest" description="Disordered" evidence="7">
    <location>
        <begin position="436"/>
        <end position="504"/>
    </location>
</feature>
<evidence type="ECO:0000259" key="9">
    <source>
        <dbReference type="PROSITE" id="PS50929"/>
    </source>
</evidence>
<keyword evidence="11" id="KW-1185">Reference proteome</keyword>
<organism evidence="10 11">
    <name type="scientific">Marasmiellus scandens</name>
    <dbReference type="NCBI Taxonomy" id="2682957"/>
    <lineage>
        <taxon>Eukaryota</taxon>
        <taxon>Fungi</taxon>
        <taxon>Dikarya</taxon>
        <taxon>Basidiomycota</taxon>
        <taxon>Agaricomycotina</taxon>
        <taxon>Agaricomycetes</taxon>
        <taxon>Agaricomycetidae</taxon>
        <taxon>Agaricales</taxon>
        <taxon>Marasmiineae</taxon>
        <taxon>Omphalotaceae</taxon>
        <taxon>Marasmiellus</taxon>
    </lineage>
</organism>
<reference evidence="10 11" key="1">
    <citation type="submission" date="2024-01" db="EMBL/GenBank/DDBJ databases">
        <title>A draft genome for the cacao thread blight pathogen Marasmiellus scandens.</title>
        <authorList>
            <person name="Baruah I.K."/>
            <person name="Leung J."/>
            <person name="Bukari Y."/>
            <person name="Amoako-Attah I."/>
            <person name="Meinhardt L.W."/>
            <person name="Bailey B.A."/>
            <person name="Cohen S.P."/>
        </authorList>
    </citation>
    <scope>NUCLEOTIDE SEQUENCE [LARGE SCALE GENOMIC DNA]</scope>
    <source>
        <strain evidence="10 11">GH-19</strain>
    </source>
</reference>
<dbReference type="InterPro" id="IPR011527">
    <property type="entry name" value="ABC1_TM_dom"/>
</dbReference>
<feature type="transmembrane region" description="Helical" evidence="8">
    <location>
        <begin position="164"/>
        <end position="186"/>
    </location>
</feature>
<feature type="transmembrane region" description="Helical" evidence="8">
    <location>
        <begin position="556"/>
        <end position="577"/>
    </location>
</feature>
<feature type="transmembrane region" description="Helical" evidence="8">
    <location>
        <begin position="193"/>
        <end position="211"/>
    </location>
</feature>
<sequence>MRSQLGYAQSTVPQVVLAESNLLYSLNEGKTPVYTDTLLVPTYFVVASVILLLLHIVFASKSIRKWLGKASDEEPVQQTSASPTTLVAELKQHVKEHGGPVIYAFMLARLLGSLALLGLSIFSLVIDEVKKLNIQIEEDVSVAGKWSKKHPKRRYGTHFSKREWLEAAVCLTFLYTSFLALISVATKPRWSRVVIRHLNTILFATFCVYIYRDVYPLITYTLTPVDIHEGPLLWTKVALITFTAVVVPLLIPRQYVPVDPNHPMEVPNPEQTACLLSMATYQFLDPLVFKAYRVAHLAFEQLPPLNDNDQAHVLKERSFKYLDIHSGAPKRHLFFGLMRIFRREYTILTISIILHVAANFAGPIGINRLLRYLEPDGKEVVVRPWFWIIWLFVGPVGGTLSIQWYVFIATRTLARAQAIITQLVFEHSLRIRVKAEVPESSGSGESSPSTPDTVSVADASSNEDETLHSTSSTEEDTLRASSASVGSKAAKNKDKKDEKEKATSASSNLVGKINNLVTTDLENIGEGRDFLFGVVYIPVQITLCIVFLYLVVGWSAFVGLAVILIMFPIPGLIAKLVQDVQKSRLKRTDARVQTVTETLNVLRMVKLFGWEQKMEGRIAEKREDELIWIWRGQVLELLNGLINFVIPILTMIATFAT</sequence>
<keyword evidence="2 8" id="KW-0812">Transmembrane</keyword>
<keyword evidence="5 8" id="KW-1133">Transmembrane helix</keyword>
<feature type="transmembrane region" description="Helical" evidence="8">
    <location>
        <begin position="345"/>
        <end position="366"/>
    </location>
</feature>
<evidence type="ECO:0000256" key="2">
    <source>
        <dbReference type="ARBA" id="ARBA00022692"/>
    </source>
</evidence>